<keyword evidence="3" id="KW-1185">Reference proteome</keyword>
<dbReference type="InterPro" id="IPR006175">
    <property type="entry name" value="YjgF/YER057c/UK114"/>
</dbReference>
<accession>A0A4R4JZ44</accession>
<dbReference type="RefSeq" id="WP_132121557.1">
    <property type="nucleotide sequence ID" value="NZ_SMJU01000018.1"/>
</dbReference>
<dbReference type="Gene3D" id="3.30.1330.40">
    <property type="entry name" value="RutC-like"/>
    <property type="match status" value="1"/>
</dbReference>
<feature type="signal peptide" evidence="1">
    <location>
        <begin position="1"/>
        <end position="19"/>
    </location>
</feature>
<dbReference type="GO" id="GO:0005829">
    <property type="term" value="C:cytosol"/>
    <property type="evidence" value="ECO:0007669"/>
    <property type="project" value="TreeGrafter"/>
</dbReference>
<evidence type="ECO:0000313" key="2">
    <source>
        <dbReference type="EMBL" id="TDB60013.1"/>
    </source>
</evidence>
<dbReference type="PANTHER" id="PTHR11803:SF59">
    <property type="entry name" value="ENDORIBONUCLEASE"/>
    <property type="match status" value="1"/>
</dbReference>
<evidence type="ECO:0000256" key="1">
    <source>
        <dbReference type="SAM" id="SignalP"/>
    </source>
</evidence>
<dbReference type="OrthoDB" id="9803101at2"/>
<evidence type="ECO:0008006" key="4">
    <source>
        <dbReference type="Google" id="ProtNLM"/>
    </source>
</evidence>
<comment type="caution">
    <text evidence="2">The sequence shown here is derived from an EMBL/GenBank/DDBJ whole genome shotgun (WGS) entry which is preliminary data.</text>
</comment>
<reference evidence="2 3" key="1">
    <citation type="submission" date="2019-02" db="EMBL/GenBank/DDBJ databases">
        <title>Arundinibacter roseus gen. nov., sp. nov., a new member of the family Cytophagaceae.</title>
        <authorList>
            <person name="Szuroczki S."/>
            <person name="Khayer B."/>
            <person name="Sproer C."/>
            <person name="Toumi M."/>
            <person name="Szabo A."/>
            <person name="Felfoldi T."/>
            <person name="Schumann P."/>
            <person name="Toth E."/>
        </authorList>
    </citation>
    <scope>NUCLEOTIDE SEQUENCE [LARGE SCALE GENOMIC DNA]</scope>
    <source>
        <strain evidence="2 3">DMA-k-7a</strain>
    </source>
</reference>
<evidence type="ECO:0000313" key="3">
    <source>
        <dbReference type="Proteomes" id="UP000295706"/>
    </source>
</evidence>
<dbReference type="GO" id="GO:0019239">
    <property type="term" value="F:deaminase activity"/>
    <property type="evidence" value="ECO:0007669"/>
    <property type="project" value="TreeGrafter"/>
</dbReference>
<sequence>MKKICLIVLMAASAFCVRAQSVEFYGSPKSVISAGALIPEGKKMLWTSGATGGVADSTAQEDSRARFGDTKTQGISILANFEKTLKEKGLSLRDVLMLRVYLAPDKQSGQHDYKGWYDAYAMYFGTAANPTKPIRSTIGIAGLANTNKFIEIELVAVYP</sequence>
<feature type="chain" id="PRO_5020434597" description="RidA family protein" evidence="1">
    <location>
        <begin position="20"/>
        <end position="159"/>
    </location>
</feature>
<gene>
    <name evidence="2" type="ORF">EZE20_21300</name>
</gene>
<dbReference type="Pfam" id="PF01042">
    <property type="entry name" value="Ribonuc_L-PSP"/>
    <property type="match status" value="1"/>
</dbReference>
<dbReference type="InterPro" id="IPR035959">
    <property type="entry name" value="RutC-like_sf"/>
</dbReference>
<proteinExistence type="predicted"/>
<dbReference type="SUPFAM" id="SSF55298">
    <property type="entry name" value="YjgF-like"/>
    <property type="match status" value="1"/>
</dbReference>
<organism evidence="2 3">
    <name type="scientific">Arundinibacter roseus</name>
    <dbReference type="NCBI Taxonomy" id="2070510"/>
    <lineage>
        <taxon>Bacteria</taxon>
        <taxon>Pseudomonadati</taxon>
        <taxon>Bacteroidota</taxon>
        <taxon>Cytophagia</taxon>
        <taxon>Cytophagales</taxon>
        <taxon>Spirosomataceae</taxon>
        <taxon>Arundinibacter</taxon>
    </lineage>
</organism>
<dbReference type="EMBL" id="SMJU01000018">
    <property type="protein sequence ID" value="TDB60013.1"/>
    <property type="molecule type" value="Genomic_DNA"/>
</dbReference>
<dbReference type="PANTHER" id="PTHR11803">
    <property type="entry name" value="2-IMINOBUTANOATE/2-IMINOPROPANOATE DEAMINASE RIDA"/>
    <property type="match status" value="1"/>
</dbReference>
<dbReference type="Proteomes" id="UP000295706">
    <property type="component" value="Unassembled WGS sequence"/>
</dbReference>
<dbReference type="AlphaFoldDB" id="A0A4R4JZ44"/>
<name>A0A4R4JZ44_9BACT</name>
<keyword evidence="1" id="KW-0732">Signal</keyword>
<protein>
    <recommendedName>
        <fullName evidence="4">RidA family protein</fullName>
    </recommendedName>
</protein>